<evidence type="ECO:0000259" key="4">
    <source>
        <dbReference type="PROSITE" id="PS50172"/>
    </source>
</evidence>
<feature type="domain" description="BRCT" evidence="4">
    <location>
        <begin position="313"/>
        <end position="375"/>
    </location>
</feature>
<feature type="transmembrane region" description="Helical" evidence="3">
    <location>
        <begin position="12"/>
        <end position="33"/>
    </location>
</feature>
<evidence type="ECO:0000256" key="1">
    <source>
        <dbReference type="ARBA" id="ARBA00022801"/>
    </source>
</evidence>
<dbReference type="Pfam" id="PF07859">
    <property type="entry name" value="Abhydrolase_3"/>
    <property type="match status" value="1"/>
</dbReference>
<dbReference type="InterPro" id="IPR029058">
    <property type="entry name" value="AB_hydrolase_fold"/>
</dbReference>
<dbReference type="Gene3D" id="3.40.50.1820">
    <property type="entry name" value="alpha/beta hydrolase"/>
    <property type="match status" value="1"/>
</dbReference>
<keyword evidence="6" id="KW-1185">Reference proteome</keyword>
<keyword evidence="3" id="KW-1133">Transmembrane helix</keyword>
<keyword evidence="3" id="KW-0812">Transmembrane</keyword>
<gene>
    <name evidence="5" type="ORF">K469DRAFT_572377</name>
</gene>
<keyword evidence="3" id="KW-0472">Membrane</keyword>
<dbReference type="AlphaFoldDB" id="A0A6A6E3T8"/>
<dbReference type="InterPro" id="IPR050300">
    <property type="entry name" value="GDXG_lipolytic_enzyme"/>
</dbReference>
<dbReference type="InterPro" id="IPR013094">
    <property type="entry name" value="AB_hydrolase_3"/>
</dbReference>
<evidence type="ECO:0000313" key="5">
    <source>
        <dbReference type="EMBL" id="KAF2186587.1"/>
    </source>
</evidence>
<name>A0A6A6E3T8_9PEZI</name>
<accession>A0A6A6E3T8</accession>
<evidence type="ECO:0000256" key="2">
    <source>
        <dbReference type="SAM" id="MobiDB-lite"/>
    </source>
</evidence>
<evidence type="ECO:0000256" key="3">
    <source>
        <dbReference type="SAM" id="Phobius"/>
    </source>
</evidence>
<sequence>MADAHPPPSVLNLAWLIVNIGFALSVRALTFPFRRAGAPTYRKDVVFAAIRAMLQRLTISRSRYINKSATETYHDLCKEKGTEPKTVNINGVIGHWIGSPDASIVILYLHGGGYTQPCTAGHVQYFQQLVQDMNEGRGDGNSVAVLLLAYSLAPEAKYPTQLREAATLLTYLLNETKRSPSNIMLTGDSAGGGLSLSLLSHLLHPHPDIPKISLSEPLRGAFLYSPWVSFCTDQPSFTHNAERDTLVPKTPHVWSATYLGTSKEDPELDPGPVSGDKYNEPSSAGAEWWEGMHKVVGNVLVWGGEDEVFIDGLREFGEVFQRGWKAGGGNEERVKLVVTPKSAHVEPILEEMMFLRGKGEGRVVVEEWLKSCLEK</sequence>
<dbReference type="PANTHER" id="PTHR48081">
    <property type="entry name" value="AB HYDROLASE SUPERFAMILY PROTEIN C4A8.06C"/>
    <property type="match status" value="1"/>
</dbReference>
<dbReference type="SUPFAM" id="SSF53474">
    <property type="entry name" value="alpha/beta-Hydrolases"/>
    <property type="match status" value="1"/>
</dbReference>
<feature type="region of interest" description="Disordered" evidence="2">
    <location>
        <begin position="261"/>
        <end position="282"/>
    </location>
</feature>
<evidence type="ECO:0000313" key="6">
    <source>
        <dbReference type="Proteomes" id="UP000800200"/>
    </source>
</evidence>
<proteinExistence type="predicted"/>
<dbReference type="EMBL" id="ML994629">
    <property type="protein sequence ID" value="KAF2186587.1"/>
    <property type="molecule type" value="Genomic_DNA"/>
</dbReference>
<dbReference type="Proteomes" id="UP000800200">
    <property type="component" value="Unassembled WGS sequence"/>
</dbReference>
<keyword evidence="1 5" id="KW-0378">Hydrolase</keyword>
<dbReference type="InterPro" id="IPR001357">
    <property type="entry name" value="BRCT_dom"/>
</dbReference>
<dbReference type="PROSITE" id="PS50172">
    <property type="entry name" value="BRCT"/>
    <property type="match status" value="1"/>
</dbReference>
<dbReference type="GO" id="GO:0016787">
    <property type="term" value="F:hydrolase activity"/>
    <property type="evidence" value="ECO:0007669"/>
    <property type="project" value="UniProtKB-KW"/>
</dbReference>
<reference evidence="5" key="1">
    <citation type="journal article" date="2020" name="Stud. Mycol.">
        <title>101 Dothideomycetes genomes: a test case for predicting lifestyles and emergence of pathogens.</title>
        <authorList>
            <person name="Haridas S."/>
            <person name="Albert R."/>
            <person name="Binder M."/>
            <person name="Bloem J."/>
            <person name="Labutti K."/>
            <person name="Salamov A."/>
            <person name="Andreopoulos B."/>
            <person name="Baker S."/>
            <person name="Barry K."/>
            <person name="Bills G."/>
            <person name="Bluhm B."/>
            <person name="Cannon C."/>
            <person name="Castanera R."/>
            <person name="Culley D."/>
            <person name="Daum C."/>
            <person name="Ezra D."/>
            <person name="Gonzalez J."/>
            <person name="Henrissat B."/>
            <person name="Kuo A."/>
            <person name="Liang C."/>
            <person name="Lipzen A."/>
            <person name="Lutzoni F."/>
            <person name="Magnuson J."/>
            <person name="Mondo S."/>
            <person name="Nolan M."/>
            <person name="Ohm R."/>
            <person name="Pangilinan J."/>
            <person name="Park H.-J."/>
            <person name="Ramirez L."/>
            <person name="Alfaro M."/>
            <person name="Sun H."/>
            <person name="Tritt A."/>
            <person name="Yoshinaga Y."/>
            <person name="Zwiers L.-H."/>
            <person name="Turgeon B."/>
            <person name="Goodwin S."/>
            <person name="Spatafora J."/>
            <person name="Crous P."/>
            <person name="Grigoriev I."/>
        </authorList>
    </citation>
    <scope>NUCLEOTIDE SEQUENCE</scope>
    <source>
        <strain evidence="5">CBS 207.26</strain>
    </source>
</reference>
<dbReference type="OrthoDB" id="2152029at2759"/>
<dbReference type="PANTHER" id="PTHR48081:SF31">
    <property type="entry name" value="STERYL ACETYL HYDROLASE MUG81-RELATED"/>
    <property type="match status" value="1"/>
</dbReference>
<protein>
    <submittedName>
        <fullName evidence="5">Alpha/beta-hydrolase</fullName>
    </submittedName>
</protein>
<organism evidence="5 6">
    <name type="scientific">Zopfia rhizophila CBS 207.26</name>
    <dbReference type="NCBI Taxonomy" id="1314779"/>
    <lineage>
        <taxon>Eukaryota</taxon>
        <taxon>Fungi</taxon>
        <taxon>Dikarya</taxon>
        <taxon>Ascomycota</taxon>
        <taxon>Pezizomycotina</taxon>
        <taxon>Dothideomycetes</taxon>
        <taxon>Dothideomycetes incertae sedis</taxon>
        <taxon>Zopfiaceae</taxon>
        <taxon>Zopfia</taxon>
    </lineage>
</organism>